<evidence type="ECO:0000259" key="1">
    <source>
        <dbReference type="PROSITE" id="PS50191"/>
    </source>
</evidence>
<dbReference type="Gene3D" id="3.40.525.10">
    <property type="entry name" value="CRAL-TRIO lipid binding domain"/>
    <property type="match status" value="1"/>
</dbReference>
<organism evidence="2 3">
    <name type="scientific">Phascolomyces articulosus</name>
    <dbReference type="NCBI Taxonomy" id="60185"/>
    <lineage>
        <taxon>Eukaryota</taxon>
        <taxon>Fungi</taxon>
        <taxon>Fungi incertae sedis</taxon>
        <taxon>Mucoromycota</taxon>
        <taxon>Mucoromycotina</taxon>
        <taxon>Mucoromycetes</taxon>
        <taxon>Mucorales</taxon>
        <taxon>Lichtheimiaceae</taxon>
        <taxon>Phascolomyces</taxon>
    </lineage>
</organism>
<reference evidence="2" key="1">
    <citation type="journal article" date="2022" name="IScience">
        <title>Evolution of zygomycete secretomes and the origins of terrestrial fungal ecologies.</title>
        <authorList>
            <person name="Chang Y."/>
            <person name="Wang Y."/>
            <person name="Mondo S."/>
            <person name="Ahrendt S."/>
            <person name="Andreopoulos W."/>
            <person name="Barry K."/>
            <person name="Beard J."/>
            <person name="Benny G.L."/>
            <person name="Blankenship S."/>
            <person name="Bonito G."/>
            <person name="Cuomo C."/>
            <person name="Desiro A."/>
            <person name="Gervers K.A."/>
            <person name="Hundley H."/>
            <person name="Kuo A."/>
            <person name="LaButti K."/>
            <person name="Lang B.F."/>
            <person name="Lipzen A."/>
            <person name="O'Donnell K."/>
            <person name="Pangilinan J."/>
            <person name="Reynolds N."/>
            <person name="Sandor L."/>
            <person name="Smith M.E."/>
            <person name="Tsang A."/>
            <person name="Grigoriev I.V."/>
            <person name="Stajich J.E."/>
            <person name="Spatafora J.W."/>
        </authorList>
    </citation>
    <scope>NUCLEOTIDE SEQUENCE</scope>
    <source>
        <strain evidence="2">RSA 2281</strain>
    </source>
</reference>
<keyword evidence="3" id="KW-1185">Reference proteome</keyword>
<dbReference type="InterPro" id="IPR001251">
    <property type="entry name" value="CRAL-TRIO_dom"/>
</dbReference>
<feature type="domain" description="CRAL-TRIO" evidence="1">
    <location>
        <begin position="110"/>
        <end position="271"/>
    </location>
</feature>
<proteinExistence type="predicted"/>
<dbReference type="PANTHER" id="PTHR46590">
    <property type="entry name" value="PHOSPHATIDYLINOSITOL TRANSFER PROTEIN CSR1-RELATED"/>
    <property type="match status" value="1"/>
</dbReference>
<dbReference type="InterPro" id="IPR036273">
    <property type="entry name" value="CRAL/TRIO_N_dom_sf"/>
</dbReference>
<dbReference type="InterPro" id="IPR052432">
    <property type="entry name" value="PITP/CRAL-TRIO"/>
</dbReference>
<dbReference type="SUPFAM" id="SSF52087">
    <property type="entry name" value="CRAL/TRIO domain"/>
    <property type="match status" value="1"/>
</dbReference>
<evidence type="ECO:0000313" key="2">
    <source>
        <dbReference type="EMBL" id="KAI9243928.1"/>
    </source>
</evidence>
<dbReference type="AlphaFoldDB" id="A0AAD5JKY8"/>
<reference evidence="2" key="2">
    <citation type="submission" date="2023-02" db="EMBL/GenBank/DDBJ databases">
        <authorList>
            <consortium name="DOE Joint Genome Institute"/>
            <person name="Mondo S.J."/>
            <person name="Chang Y."/>
            <person name="Wang Y."/>
            <person name="Ahrendt S."/>
            <person name="Andreopoulos W."/>
            <person name="Barry K."/>
            <person name="Beard J."/>
            <person name="Benny G.L."/>
            <person name="Blankenship S."/>
            <person name="Bonito G."/>
            <person name="Cuomo C."/>
            <person name="Desiro A."/>
            <person name="Gervers K.A."/>
            <person name="Hundley H."/>
            <person name="Kuo A."/>
            <person name="LaButti K."/>
            <person name="Lang B.F."/>
            <person name="Lipzen A."/>
            <person name="O'Donnell K."/>
            <person name="Pangilinan J."/>
            <person name="Reynolds N."/>
            <person name="Sandor L."/>
            <person name="Smith M.W."/>
            <person name="Tsang A."/>
            <person name="Grigoriev I.V."/>
            <person name="Stajich J.E."/>
            <person name="Spatafora J.W."/>
        </authorList>
    </citation>
    <scope>NUCLEOTIDE SEQUENCE</scope>
    <source>
        <strain evidence="2">RSA 2281</strain>
    </source>
</reference>
<sequence>MDFQQRRLADLNALYIDHESHIDSVQAGLKRELPLLIQEYQLSLDQTAALDDYVNDRVTIFRFLRKNNYSLPHTLSLILDTIKWRIRESVDTLTLSTIDPLFFDEPFCFFHDQPDRYGRPILIIQLSHLPAALNDQSDKIAFLFPFTTFVLETVRKFTWETTQERIKQGVPNPVVADILVFVDFKNARSLPRDTKLMQAFIQLLRRYPLSAGTVCLLNFGWMYQGLWQMVKLLLTEEAKNRVCFPKIKELDEWIDQKDLLAVLESKKPVSWDLSQDQVYNRYPLPPSSTLLTPTILSRRNSASTIYYDSYDYTTATNISRSPSSTHLRFPQPHQQRRHSTASTCYATPVGGMTPIPSHSNLVALTKPPRIRSAFKSFLDPNDGVSSWLLSEKLTALQEQQSEEELSSGDETDQERRLQLRNNRQRKRDVAVGIVFGALVSAERLVRLMVIRILKKAVRYRNTVYWIAACVLLRDGVQEFMQQVLSLMGELLVDRLSLGIQDASTAGIRSIFSLTTGHRGQLTL</sequence>
<dbReference type="PANTHER" id="PTHR46590:SF4">
    <property type="entry name" value="CRAL-TRIO DOMAIN-CONTAINING PROTEIN"/>
    <property type="match status" value="1"/>
</dbReference>
<name>A0AAD5JKY8_9FUNG</name>
<dbReference type="SUPFAM" id="SSF46938">
    <property type="entry name" value="CRAL/TRIO N-terminal domain"/>
    <property type="match status" value="1"/>
</dbReference>
<dbReference type="EMBL" id="JAIXMP010000065">
    <property type="protein sequence ID" value="KAI9243928.1"/>
    <property type="molecule type" value="Genomic_DNA"/>
</dbReference>
<comment type="caution">
    <text evidence="2">The sequence shown here is derived from an EMBL/GenBank/DDBJ whole genome shotgun (WGS) entry which is preliminary data.</text>
</comment>
<protein>
    <recommendedName>
        <fullName evidence="1">CRAL-TRIO domain-containing protein</fullName>
    </recommendedName>
</protein>
<dbReference type="InterPro" id="IPR036865">
    <property type="entry name" value="CRAL-TRIO_dom_sf"/>
</dbReference>
<dbReference type="PROSITE" id="PS50191">
    <property type="entry name" value="CRAL_TRIO"/>
    <property type="match status" value="1"/>
</dbReference>
<evidence type="ECO:0000313" key="3">
    <source>
        <dbReference type="Proteomes" id="UP001209540"/>
    </source>
</evidence>
<gene>
    <name evidence="2" type="ORF">BDA99DRAFT_544246</name>
</gene>
<dbReference type="Proteomes" id="UP001209540">
    <property type="component" value="Unassembled WGS sequence"/>
</dbReference>
<accession>A0AAD5JKY8</accession>
<dbReference type="Pfam" id="PF00650">
    <property type="entry name" value="CRAL_TRIO"/>
    <property type="match status" value="1"/>
</dbReference>
<dbReference type="CDD" id="cd00170">
    <property type="entry name" value="SEC14"/>
    <property type="match status" value="1"/>
</dbReference>